<dbReference type="Pfam" id="PF00254">
    <property type="entry name" value="FKBP_C"/>
    <property type="match status" value="1"/>
</dbReference>
<keyword evidence="9" id="KW-1185">Reference proteome</keyword>
<dbReference type="AlphaFoldDB" id="A0A7L7L2N2"/>
<reference evidence="8 9" key="1">
    <citation type="submission" date="2020-06" db="EMBL/GenBank/DDBJ databases">
        <authorList>
            <person name="Hwang Y.J."/>
        </authorList>
    </citation>
    <scope>NUCLEOTIDE SEQUENCE [LARGE SCALE GENOMIC DNA]</scope>
    <source>
        <strain evidence="8 9">KUDC8001</strain>
    </source>
</reference>
<dbReference type="Gene3D" id="3.10.50.40">
    <property type="match status" value="1"/>
</dbReference>
<gene>
    <name evidence="8" type="ORF">HUW48_02945</name>
</gene>
<name>A0A7L7L2N2_9BACT</name>
<dbReference type="GO" id="GO:0003755">
    <property type="term" value="F:peptidyl-prolyl cis-trans isomerase activity"/>
    <property type="evidence" value="ECO:0007669"/>
    <property type="project" value="UniProtKB-UniRule"/>
</dbReference>
<feature type="signal peptide" evidence="6">
    <location>
        <begin position="1"/>
        <end position="27"/>
    </location>
</feature>
<dbReference type="SUPFAM" id="SSF54534">
    <property type="entry name" value="FKBP-like"/>
    <property type="match status" value="1"/>
</dbReference>
<evidence type="ECO:0000256" key="5">
    <source>
        <dbReference type="RuleBase" id="RU003915"/>
    </source>
</evidence>
<evidence type="ECO:0000256" key="2">
    <source>
        <dbReference type="ARBA" id="ARBA00023110"/>
    </source>
</evidence>
<dbReference type="EC" id="5.2.1.8" evidence="5"/>
<evidence type="ECO:0000256" key="4">
    <source>
        <dbReference type="PROSITE-ProRule" id="PRU00277"/>
    </source>
</evidence>
<dbReference type="InterPro" id="IPR046357">
    <property type="entry name" value="PPIase_dom_sf"/>
</dbReference>
<dbReference type="PANTHER" id="PTHR45779:SF7">
    <property type="entry name" value="PEPTIDYLPROLYL ISOMERASE"/>
    <property type="match status" value="1"/>
</dbReference>
<feature type="chain" id="PRO_5029506569" description="Peptidyl-prolyl cis-trans isomerase" evidence="6">
    <location>
        <begin position="28"/>
        <end position="170"/>
    </location>
</feature>
<reference evidence="8 9" key="2">
    <citation type="submission" date="2020-08" db="EMBL/GenBank/DDBJ databases">
        <title>Adhaeribacter dokdonensis sp. nov., isolated from the rhizosphere of Elymus tsukushiensis, a plant native to the Dokdo Islands, Republic of Korea.</title>
        <authorList>
            <person name="Ghim S.Y."/>
        </authorList>
    </citation>
    <scope>NUCLEOTIDE SEQUENCE [LARGE SCALE GENOMIC DNA]</scope>
    <source>
        <strain evidence="8 9">KUDC8001</strain>
    </source>
</reference>
<evidence type="ECO:0000256" key="1">
    <source>
        <dbReference type="ARBA" id="ARBA00000971"/>
    </source>
</evidence>
<dbReference type="EMBL" id="CP055153">
    <property type="protein sequence ID" value="QMU27051.1"/>
    <property type="molecule type" value="Genomic_DNA"/>
</dbReference>
<feature type="domain" description="PPIase FKBP-type" evidence="7">
    <location>
        <begin position="81"/>
        <end position="170"/>
    </location>
</feature>
<accession>A0A7L7L2N2</accession>
<dbReference type="PANTHER" id="PTHR45779">
    <property type="entry name" value="PEPTIDYLPROLYL ISOMERASE"/>
    <property type="match status" value="1"/>
</dbReference>
<comment type="similarity">
    <text evidence="5">Belongs to the FKBP-type PPIase family.</text>
</comment>
<organism evidence="8 9">
    <name type="scientific">Adhaeribacter radiodurans</name>
    <dbReference type="NCBI Taxonomy" id="2745197"/>
    <lineage>
        <taxon>Bacteria</taxon>
        <taxon>Pseudomonadati</taxon>
        <taxon>Bacteroidota</taxon>
        <taxon>Cytophagia</taxon>
        <taxon>Cytophagales</taxon>
        <taxon>Hymenobacteraceae</taxon>
        <taxon>Adhaeribacter</taxon>
    </lineage>
</organism>
<evidence type="ECO:0000259" key="7">
    <source>
        <dbReference type="PROSITE" id="PS50059"/>
    </source>
</evidence>
<evidence type="ECO:0000256" key="6">
    <source>
        <dbReference type="SAM" id="SignalP"/>
    </source>
</evidence>
<keyword evidence="6" id="KW-0732">Signal</keyword>
<comment type="catalytic activity">
    <reaction evidence="1 4 5">
        <text>[protein]-peptidylproline (omega=180) = [protein]-peptidylproline (omega=0)</text>
        <dbReference type="Rhea" id="RHEA:16237"/>
        <dbReference type="Rhea" id="RHEA-COMP:10747"/>
        <dbReference type="Rhea" id="RHEA-COMP:10748"/>
        <dbReference type="ChEBI" id="CHEBI:83833"/>
        <dbReference type="ChEBI" id="CHEBI:83834"/>
        <dbReference type="EC" id="5.2.1.8"/>
    </reaction>
</comment>
<dbReference type="KEGG" id="add:HUW48_02945"/>
<evidence type="ECO:0000256" key="3">
    <source>
        <dbReference type="ARBA" id="ARBA00023235"/>
    </source>
</evidence>
<evidence type="ECO:0000313" key="8">
    <source>
        <dbReference type="EMBL" id="QMU27051.1"/>
    </source>
</evidence>
<dbReference type="FunFam" id="3.10.50.40:FF:000006">
    <property type="entry name" value="Peptidyl-prolyl cis-trans isomerase"/>
    <property type="match status" value="1"/>
</dbReference>
<sequence>MFPTFKTPRLTTILCFLVLLPFLGCKSEDPYEKYNRQQREADDQYIQEYLTANKITNFTKTSTGLYYLPQQAGTGAKVQKGNLVKMHYIGKFLNGQKFESSYDTGIPLTFTVGSGQVIRGWDEGALLMSDQEKATLIVPSHLAYGQYGSPSGSIPGGTVLVFDMTILEVK</sequence>
<dbReference type="InterPro" id="IPR001179">
    <property type="entry name" value="PPIase_FKBP_dom"/>
</dbReference>
<keyword evidence="3 4" id="KW-0413">Isomerase</keyword>
<evidence type="ECO:0000313" key="9">
    <source>
        <dbReference type="Proteomes" id="UP000514509"/>
    </source>
</evidence>
<dbReference type="InterPro" id="IPR044609">
    <property type="entry name" value="FKBP2/11"/>
</dbReference>
<proteinExistence type="inferred from homology"/>
<protein>
    <recommendedName>
        <fullName evidence="5">Peptidyl-prolyl cis-trans isomerase</fullName>
        <ecNumber evidence="5">5.2.1.8</ecNumber>
    </recommendedName>
</protein>
<dbReference type="Proteomes" id="UP000514509">
    <property type="component" value="Chromosome"/>
</dbReference>
<dbReference type="RefSeq" id="WP_182414253.1">
    <property type="nucleotide sequence ID" value="NZ_CP055153.1"/>
</dbReference>
<dbReference type="PROSITE" id="PS50059">
    <property type="entry name" value="FKBP_PPIASE"/>
    <property type="match status" value="1"/>
</dbReference>
<keyword evidence="2 4" id="KW-0697">Rotamase</keyword>